<organism evidence="3 4">
    <name type="scientific">Caldimonas brevitalea</name>
    <dbReference type="NCBI Taxonomy" id="413882"/>
    <lineage>
        <taxon>Bacteria</taxon>
        <taxon>Pseudomonadati</taxon>
        <taxon>Pseudomonadota</taxon>
        <taxon>Betaproteobacteria</taxon>
        <taxon>Burkholderiales</taxon>
        <taxon>Sphaerotilaceae</taxon>
        <taxon>Caldimonas</taxon>
    </lineage>
</organism>
<dbReference type="STRING" id="413882.AAW51_3844"/>
<proteinExistence type="predicted"/>
<accession>A0A0G3BVH2</accession>
<dbReference type="InterPro" id="IPR012312">
    <property type="entry name" value="Hemerythrin-like"/>
</dbReference>
<dbReference type="Pfam" id="PF01814">
    <property type="entry name" value="Hemerythrin"/>
    <property type="match status" value="1"/>
</dbReference>
<dbReference type="KEGG" id="pbh:AAW51_3844"/>
<dbReference type="Proteomes" id="UP000035352">
    <property type="component" value="Chromosome"/>
</dbReference>
<reference evidence="3 4" key="1">
    <citation type="submission" date="2015-05" db="EMBL/GenBank/DDBJ databases">
        <authorList>
            <person name="Tang B."/>
            <person name="Yu Y."/>
        </authorList>
    </citation>
    <scope>NUCLEOTIDE SEQUENCE [LARGE SCALE GENOMIC DNA]</scope>
    <source>
        <strain evidence="3 4">DSM 7029</strain>
    </source>
</reference>
<protein>
    <submittedName>
        <fullName evidence="3">Regulator of cell morphogenesis and NO signaling</fullName>
    </submittedName>
</protein>
<dbReference type="Gene3D" id="1.20.120.520">
    <property type="entry name" value="nmb1532 protein domain like"/>
    <property type="match status" value="1"/>
</dbReference>
<dbReference type="AlphaFoldDB" id="A0A0G3BVH2"/>
<feature type="region of interest" description="Disordered" evidence="1">
    <location>
        <begin position="149"/>
        <end position="198"/>
    </location>
</feature>
<keyword evidence="4" id="KW-1185">Reference proteome</keyword>
<feature type="compositionally biased region" description="Polar residues" evidence="1">
    <location>
        <begin position="188"/>
        <end position="198"/>
    </location>
</feature>
<dbReference type="PANTHER" id="PTHR35585:SF1">
    <property type="entry name" value="HHE DOMAIN PROTEIN (AFU_ORTHOLOGUE AFUA_4G00730)"/>
    <property type="match status" value="1"/>
</dbReference>
<evidence type="ECO:0000313" key="3">
    <source>
        <dbReference type="EMBL" id="AKJ30535.1"/>
    </source>
</evidence>
<feature type="domain" description="Hemerythrin-like" evidence="2">
    <location>
        <begin position="13"/>
        <end position="130"/>
    </location>
</feature>
<name>A0A0G3BVH2_9BURK</name>
<gene>
    <name evidence="3" type="ORF">AAW51_3844</name>
</gene>
<feature type="compositionally biased region" description="Basic and acidic residues" evidence="1">
    <location>
        <begin position="149"/>
        <end position="174"/>
    </location>
</feature>
<dbReference type="CDD" id="cd12108">
    <property type="entry name" value="Hr-like"/>
    <property type="match status" value="1"/>
</dbReference>
<evidence type="ECO:0000256" key="1">
    <source>
        <dbReference type="SAM" id="MobiDB-lite"/>
    </source>
</evidence>
<dbReference type="RefSeq" id="WP_053013749.1">
    <property type="nucleotide sequence ID" value="NZ_CP011371.1"/>
</dbReference>
<evidence type="ECO:0000259" key="2">
    <source>
        <dbReference type="Pfam" id="PF01814"/>
    </source>
</evidence>
<sequence length="198" mass="22486">MTTRNSSTRADVFDLLKDDHKRIKKAFRDYAKLDPDTDHEARRQYVEQVCAHLERHATLEETLFYPAARTALDDQGLVEEAEVEHDAAKALILQVRATPPDHPRFAALFTVLGEYVKHHVKEEENDLFKQISRADIQWGELLADMKARRAELEREGEATPSAHTDHDLDQDGHGARGAGTPLPPPRGTRSSQQHKVIR</sequence>
<evidence type="ECO:0000313" key="4">
    <source>
        <dbReference type="Proteomes" id="UP000035352"/>
    </source>
</evidence>
<dbReference type="PANTHER" id="PTHR35585">
    <property type="entry name" value="HHE DOMAIN PROTEIN (AFU_ORTHOLOGUE AFUA_4G00730)"/>
    <property type="match status" value="1"/>
</dbReference>
<dbReference type="PATRIC" id="fig|413882.6.peg.4014"/>
<dbReference type="EMBL" id="CP011371">
    <property type="protein sequence ID" value="AKJ30535.1"/>
    <property type="molecule type" value="Genomic_DNA"/>
</dbReference>